<name>X0STS6_9ZZZZ</name>
<evidence type="ECO:0000259" key="1">
    <source>
        <dbReference type="Pfam" id="PF01208"/>
    </source>
</evidence>
<dbReference type="InterPro" id="IPR038071">
    <property type="entry name" value="UROD/MetE-like_sf"/>
</dbReference>
<evidence type="ECO:0000313" key="2">
    <source>
        <dbReference type="EMBL" id="GAF78531.1"/>
    </source>
</evidence>
<protein>
    <recommendedName>
        <fullName evidence="1">Uroporphyrinogen decarboxylase (URO-D) domain-containing protein</fullName>
    </recommendedName>
</protein>
<dbReference type="EMBL" id="BARS01007116">
    <property type="protein sequence ID" value="GAF78531.1"/>
    <property type="molecule type" value="Genomic_DNA"/>
</dbReference>
<organism evidence="2">
    <name type="scientific">marine sediment metagenome</name>
    <dbReference type="NCBI Taxonomy" id="412755"/>
    <lineage>
        <taxon>unclassified sequences</taxon>
        <taxon>metagenomes</taxon>
        <taxon>ecological metagenomes</taxon>
    </lineage>
</organism>
<dbReference type="AlphaFoldDB" id="X0STS6"/>
<dbReference type="InterPro" id="IPR000257">
    <property type="entry name" value="Uroporphyrinogen_deCOase"/>
</dbReference>
<dbReference type="SUPFAM" id="SSF51726">
    <property type="entry name" value="UROD/MetE-like"/>
    <property type="match status" value="1"/>
</dbReference>
<dbReference type="Pfam" id="PF01208">
    <property type="entry name" value="URO-D"/>
    <property type="match status" value="1"/>
</dbReference>
<feature type="non-terminal residue" evidence="2">
    <location>
        <position position="374"/>
    </location>
</feature>
<dbReference type="GO" id="GO:0006779">
    <property type="term" value="P:porphyrin-containing compound biosynthetic process"/>
    <property type="evidence" value="ECO:0007669"/>
    <property type="project" value="InterPro"/>
</dbReference>
<dbReference type="GO" id="GO:0004853">
    <property type="term" value="F:uroporphyrinogen decarboxylase activity"/>
    <property type="evidence" value="ECO:0007669"/>
    <property type="project" value="InterPro"/>
</dbReference>
<comment type="caution">
    <text evidence="2">The sequence shown here is derived from an EMBL/GenBank/DDBJ whole genome shotgun (WGS) entry which is preliminary data.</text>
</comment>
<dbReference type="PANTHER" id="PTHR47099">
    <property type="entry name" value="METHYLCOBAMIDE:COM METHYLTRANSFERASE MTBA"/>
    <property type="match status" value="1"/>
</dbReference>
<sequence>MTQKERFVKTLKFEPVDRAPLMEIAVWGQTRQRWIEEGMPEDTNTNFMLRGSEYFGLEGYDTLKIDAIGPRPARETQIIEESDEYVVFVDGLGRTRRGLKTGTVGGTRMSMDAYIDFAVKDRASFEEYRVGYDARYDDERYPPDYEDIKQALAKSDLPLTLLDPLVGTFGYYSMLRNWIGTENLCYMLYDEPKLIHECLDVLSEFAIRVLERAVKDIEFDFYYIHEDMAGKGGPLMGPEQFREFILPHYKRFIEFLKSNGVKIVLVDTDGDHNVLIPVMLEAGVDGFGPIERAAGMDPVAVRKEYGKSVCMVGGVDKREIAKGPKAIDAELARSVAPIIEQGGFIPTIDHSVQPGVSLDDFKYYLDAKRRMLGG</sequence>
<proteinExistence type="predicted"/>
<dbReference type="Gene3D" id="3.20.20.210">
    <property type="match status" value="1"/>
</dbReference>
<dbReference type="InterPro" id="IPR052024">
    <property type="entry name" value="Methanogen_methyltrans"/>
</dbReference>
<accession>X0STS6</accession>
<dbReference type="PANTHER" id="PTHR47099:SF1">
    <property type="entry name" value="METHYLCOBAMIDE:COM METHYLTRANSFERASE MTBA"/>
    <property type="match status" value="1"/>
</dbReference>
<feature type="domain" description="Uroporphyrinogen decarboxylase (URO-D)" evidence="1">
    <location>
        <begin position="139"/>
        <end position="369"/>
    </location>
</feature>
<reference evidence="2" key="1">
    <citation type="journal article" date="2014" name="Front. Microbiol.">
        <title>High frequency of phylogenetically diverse reductive dehalogenase-homologous genes in deep subseafloor sedimentary metagenomes.</title>
        <authorList>
            <person name="Kawai M."/>
            <person name="Futagami T."/>
            <person name="Toyoda A."/>
            <person name="Takaki Y."/>
            <person name="Nishi S."/>
            <person name="Hori S."/>
            <person name="Arai W."/>
            <person name="Tsubouchi T."/>
            <person name="Morono Y."/>
            <person name="Uchiyama I."/>
            <person name="Ito T."/>
            <person name="Fujiyama A."/>
            <person name="Inagaki F."/>
            <person name="Takami H."/>
        </authorList>
    </citation>
    <scope>NUCLEOTIDE SEQUENCE</scope>
    <source>
        <strain evidence="2">Expedition CK06-06</strain>
    </source>
</reference>
<gene>
    <name evidence="2" type="ORF">S01H1_13767</name>
</gene>